<reference evidence="2" key="1">
    <citation type="journal article" date="2021" name="Proc. Natl. Acad. Sci. U.S.A.">
        <title>A Catalog of Tens of Thousands of Viruses from Human Metagenomes Reveals Hidden Associations with Chronic Diseases.</title>
        <authorList>
            <person name="Tisza M.J."/>
            <person name="Buck C.B."/>
        </authorList>
    </citation>
    <scope>NUCLEOTIDE SEQUENCE</scope>
    <source>
        <strain evidence="2">CtASH1</strain>
    </source>
</reference>
<dbReference type="Gene3D" id="3.60.21.10">
    <property type="match status" value="1"/>
</dbReference>
<dbReference type="CDD" id="cd00838">
    <property type="entry name" value="MPP_superfamily"/>
    <property type="match status" value="1"/>
</dbReference>
<feature type="domain" description="Calcineurin-like phosphoesterase" evidence="1">
    <location>
        <begin position="1"/>
        <end position="149"/>
    </location>
</feature>
<dbReference type="InterPro" id="IPR004843">
    <property type="entry name" value="Calcineurin-like_PHP"/>
</dbReference>
<proteinExistence type="predicted"/>
<dbReference type="SUPFAM" id="SSF56300">
    <property type="entry name" value="Metallo-dependent phosphatases"/>
    <property type="match status" value="1"/>
</dbReference>
<accession>A0A8S5VU39</accession>
<evidence type="ECO:0000259" key="1">
    <source>
        <dbReference type="Pfam" id="PF00149"/>
    </source>
</evidence>
<sequence length="241" mass="27599">MKILIIGDIHESDFWIEHVQKNKDSVEKIVFMGDYFDSFKKVSAQVASENFKKILALRESIGVEKVIMLIGNHDFHYTKFCMGRYSGFSTTTFVLVGSLLDELVDRGTLVLSYESDGYLFSHAGVSETWFKEMVGEDSSVEDINGVFKQSPRIVEFRKDERTTSQYGDNIHQSPIWIRPNALSENPYGDYHQIVGHTAFDFSNIDSNRVTMDNGKNLYFTDSNQHEAFILDTETGECEILR</sequence>
<protein>
    <submittedName>
        <fullName evidence="2">Calcineurin-like phosphoesterase</fullName>
    </submittedName>
</protein>
<evidence type="ECO:0000313" key="2">
    <source>
        <dbReference type="EMBL" id="DAG97884.1"/>
    </source>
</evidence>
<dbReference type="Pfam" id="PF00149">
    <property type="entry name" value="Metallophos"/>
    <property type="match status" value="1"/>
</dbReference>
<dbReference type="InterPro" id="IPR029052">
    <property type="entry name" value="Metallo-depent_PP-like"/>
</dbReference>
<organism evidence="2">
    <name type="scientific">Ackermannviridae sp</name>
    <dbReference type="NCBI Taxonomy" id="2831612"/>
    <lineage>
        <taxon>Viruses</taxon>
        <taxon>Duplodnaviria</taxon>
        <taxon>Heunggongvirae</taxon>
        <taxon>Uroviricota</taxon>
        <taxon>Caudoviricetes</taxon>
        <taxon>Pantevenvirales</taxon>
        <taxon>Ackermannviridae</taxon>
    </lineage>
</organism>
<name>A0A8S5VU39_9CAUD</name>
<dbReference type="GO" id="GO:0016787">
    <property type="term" value="F:hydrolase activity"/>
    <property type="evidence" value="ECO:0007669"/>
    <property type="project" value="InterPro"/>
</dbReference>
<dbReference type="EMBL" id="BK035393">
    <property type="protein sequence ID" value="DAG97884.1"/>
    <property type="molecule type" value="Genomic_DNA"/>
</dbReference>